<dbReference type="PANTHER" id="PTHR33692:SF1">
    <property type="entry name" value="RIBOSOME MATURATION FACTOR RIMM"/>
    <property type="match status" value="1"/>
</dbReference>
<evidence type="ECO:0000256" key="4">
    <source>
        <dbReference type="ARBA" id="ARBA00023186"/>
    </source>
</evidence>
<evidence type="ECO:0000259" key="7">
    <source>
        <dbReference type="Pfam" id="PF24986"/>
    </source>
</evidence>
<dbReference type="GO" id="GO:0005840">
    <property type="term" value="C:ribosome"/>
    <property type="evidence" value="ECO:0007669"/>
    <property type="project" value="InterPro"/>
</dbReference>
<dbReference type="InterPro" id="IPR011033">
    <property type="entry name" value="PRC_barrel-like_sf"/>
</dbReference>
<dbReference type="GO" id="GO:0042274">
    <property type="term" value="P:ribosomal small subunit biogenesis"/>
    <property type="evidence" value="ECO:0007669"/>
    <property type="project" value="UniProtKB-UniRule"/>
</dbReference>
<evidence type="ECO:0000256" key="5">
    <source>
        <dbReference type="HAMAP-Rule" id="MF_00014"/>
    </source>
</evidence>
<keyword evidence="9" id="KW-1185">Reference proteome</keyword>
<keyword evidence="1 5" id="KW-0963">Cytoplasm</keyword>
<dbReference type="InterPro" id="IPR002676">
    <property type="entry name" value="RimM_N"/>
</dbReference>
<dbReference type="InterPro" id="IPR009000">
    <property type="entry name" value="Transl_B-barrel_sf"/>
</dbReference>
<dbReference type="SUPFAM" id="SSF50346">
    <property type="entry name" value="PRC-barrel domain"/>
    <property type="match status" value="1"/>
</dbReference>
<evidence type="ECO:0000256" key="2">
    <source>
        <dbReference type="ARBA" id="ARBA00022517"/>
    </source>
</evidence>
<gene>
    <name evidence="5" type="primary">rimM</name>
    <name evidence="8" type="ORF">J2S35_001800</name>
</gene>
<comment type="caution">
    <text evidence="8">The sequence shown here is derived from an EMBL/GenBank/DDBJ whole genome shotgun (WGS) entry which is preliminary data.</text>
</comment>
<dbReference type="PANTHER" id="PTHR33692">
    <property type="entry name" value="RIBOSOME MATURATION FACTOR RIMM"/>
    <property type="match status" value="1"/>
</dbReference>
<comment type="subunit">
    <text evidence="5">Binds ribosomal protein uS19.</text>
</comment>
<dbReference type="SUPFAM" id="SSF50447">
    <property type="entry name" value="Translation proteins"/>
    <property type="match status" value="1"/>
</dbReference>
<comment type="domain">
    <text evidence="5">The PRC barrel domain binds ribosomal protein uS19.</text>
</comment>
<name>A0AAE3YGM6_9MICC</name>
<dbReference type="Gene3D" id="2.30.30.240">
    <property type="entry name" value="PRC-barrel domain"/>
    <property type="match status" value="1"/>
</dbReference>
<comment type="similarity">
    <text evidence="5">Belongs to the RimM family.</text>
</comment>
<feature type="domain" description="Ribosome maturation factor RimM PRC barrel" evidence="7">
    <location>
        <begin position="100"/>
        <end position="165"/>
    </location>
</feature>
<dbReference type="GO" id="GO:0006364">
    <property type="term" value="P:rRNA processing"/>
    <property type="evidence" value="ECO:0007669"/>
    <property type="project" value="UniProtKB-UniRule"/>
</dbReference>
<proteinExistence type="inferred from homology"/>
<dbReference type="Pfam" id="PF01782">
    <property type="entry name" value="RimM"/>
    <property type="match status" value="1"/>
</dbReference>
<feature type="domain" description="RimM N-terminal" evidence="6">
    <location>
        <begin position="5"/>
        <end position="86"/>
    </location>
</feature>
<sequence length="171" mass="18124">MQVSVARIGKPHGIRGEVTVQVLTDAPDERFAPGSELGLEGIPGRSSVVVDSARWNKSILVLGFEGVMDRNAAETLRGGRLLVDPEAEGEAADEDEYYEHELRGLAVVENGAEIGRVEGLRTGAAQDLLVATINEREVLIPFVSQIVTEVDTAGGRVVVQLPAGLVDLADG</sequence>
<dbReference type="InterPro" id="IPR036976">
    <property type="entry name" value="RimM_N_sf"/>
</dbReference>
<dbReference type="AlphaFoldDB" id="A0AAE3YGM6"/>
<accession>A0AAE3YGM6</accession>
<dbReference type="Proteomes" id="UP001247307">
    <property type="component" value="Unassembled WGS sequence"/>
</dbReference>
<keyword evidence="4 5" id="KW-0143">Chaperone</keyword>
<keyword evidence="2 5" id="KW-0690">Ribosome biogenesis</keyword>
<evidence type="ECO:0000259" key="6">
    <source>
        <dbReference type="Pfam" id="PF01782"/>
    </source>
</evidence>
<evidence type="ECO:0000313" key="9">
    <source>
        <dbReference type="Proteomes" id="UP001247307"/>
    </source>
</evidence>
<dbReference type="NCBIfam" id="TIGR02273">
    <property type="entry name" value="16S_RimM"/>
    <property type="match status" value="1"/>
</dbReference>
<dbReference type="Gene3D" id="2.40.30.60">
    <property type="entry name" value="RimM"/>
    <property type="match status" value="1"/>
</dbReference>
<evidence type="ECO:0000256" key="3">
    <source>
        <dbReference type="ARBA" id="ARBA00022552"/>
    </source>
</evidence>
<reference evidence="8" key="1">
    <citation type="submission" date="2023-07" db="EMBL/GenBank/DDBJ databases">
        <title>Sequencing the genomes of 1000 actinobacteria strains.</title>
        <authorList>
            <person name="Klenk H.-P."/>
        </authorList>
    </citation>
    <scope>NUCLEOTIDE SEQUENCE</scope>
    <source>
        <strain evidence="8">DSM 13988</strain>
    </source>
</reference>
<dbReference type="Pfam" id="PF24986">
    <property type="entry name" value="PRC_RimM"/>
    <property type="match status" value="1"/>
</dbReference>
<organism evidence="8 9">
    <name type="scientific">Falsarthrobacter nasiphocae</name>
    <dbReference type="NCBI Taxonomy" id="189863"/>
    <lineage>
        <taxon>Bacteria</taxon>
        <taxon>Bacillati</taxon>
        <taxon>Actinomycetota</taxon>
        <taxon>Actinomycetes</taxon>
        <taxon>Micrococcales</taxon>
        <taxon>Micrococcaceae</taxon>
        <taxon>Falsarthrobacter</taxon>
    </lineage>
</organism>
<dbReference type="GO" id="GO:0005737">
    <property type="term" value="C:cytoplasm"/>
    <property type="evidence" value="ECO:0007669"/>
    <property type="project" value="UniProtKB-SubCell"/>
</dbReference>
<evidence type="ECO:0000313" key="8">
    <source>
        <dbReference type="EMBL" id="MDR6892860.1"/>
    </source>
</evidence>
<protein>
    <recommendedName>
        <fullName evidence="5">Ribosome maturation factor RimM</fullName>
    </recommendedName>
</protein>
<dbReference type="InterPro" id="IPR056792">
    <property type="entry name" value="PRC_RimM"/>
</dbReference>
<evidence type="ECO:0000256" key="1">
    <source>
        <dbReference type="ARBA" id="ARBA00022490"/>
    </source>
</evidence>
<keyword evidence="3 5" id="KW-0698">rRNA processing</keyword>
<dbReference type="GO" id="GO:0043022">
    <property type="term" value="F:ribosome binding"/>
    <property type="evidence" value="ECO:0007669"/>
    <property type="project" value="InterPro"/>
</dbReference>
<comment type="subcellular location">
    <subcellularLocation>
        <location evidence="5">Cytoplasm</location>
    </subcellularLocation>
</comment>
<dbReference type="RefSeq" id="WP_309852542.1">
    <property type="nucleotide sequence ID" value="NZ_BAAAIU010000004.1"/>
</dbReference>
<dbReference type="HAMAP" id="MF_00014">
    <property type="entry name" value="Ribosome_mat_RimM"/>
    <property type="match status" value="1"/>
</dbReference>
<comment type="function">
    <text evidence="5">An accessory protein needed during the final step in the assembly of 30S ribosomal subunit, possibly for assembly of the head region. Essential for efficient processing of 16S rRNA. May be needed both before and after RbfA during the maturation of 16S rRNA. It has affinity for free ribosomal 30S subunits but not for 70S ribosomes.</text>
</comment>
<dbReference type="EMBL" id="JAVDUI010000001">
    <property type="protein sequence ID" value="MDR6892860.1"/>
    <property type="molecule type" value="Genomic_DNA"/>
</dbReference>
<dbReference type="InterPro" id="IPR011961">
    <property type="entry name" value="RimM"/>
</dbReference>